<dbReference type="CDD" id="cd19920">
    <property type="entry name" value="REC_PA4781-like"/>
    <property type="match status" value="1"/>
</dbReference>
<evidence type="ECO:0000256" key="1">
    <source>
        <dbReference type="PROSITE-ProRule" id="PRU00169"/>
    </source>
</evidence>
<feature type="coiled-coil region" evidence="2">
    <location>
        <begin position="131"/>
        <end position="158"/>
    </location>
</feature>
<comment type="caution">
    <text evidence="5">The sequence shown here is derived from an EMBL/GenBank/DDBJ whole genome shotgun (WGS) entry which is preliminary data.</text>
</comment>
<keyword evidence="1" id="KW-0597">Phosphoprotein</keyword>
<evidence type="ECO:0000313" key="5">
    <source>
        <dbReference type="EMBL" id="NYV44838.1"/>
    </source>
</evidence>
<evidence type="ECO:0000313" key="6">
    <source>
        <dbReference type="Proteomes" id="UP000548673"/>
    </source>
</evidence>
<dbReference type="CDD" id="cd00077">
    <property type="entry name" value="HDc"/>
    <property type="match status" value="1"/>
</dbReference>
<dbReference type="AlphaFoldDB" id="A0A853HGZ4"/>
<evidence type="ECO:0000259" key="4">
    <source>
        <dbReference type="PROSITE" id="PS51832"/>
    </source>
</evidence>
<dbReference type="SUPFAM" id="SSF52172">
    <property type="entry name" value="CheY-like"/>
    <property type="match status" value="1"/>
</dbReference>
<sequence>MFDFSSSKPTVLVIDDTPENLTLMYQLLKDDYKVKGANGGERGLTLAETANPDLILLDIMMPEIDGYQVCQQLKSNPATSDIPIIFLTAKAERIDEHKGLKLGAVDYITKPINPEVVKARVKTHVSLKVASDILKDKNQVLEQEVERRTNEALRQKEELHAIQDFSIYAMISLAEARDNETGNHIKRTQAYIKRLAEQLRQNSRYVSELTDDFIALLYKSAPLHDIGKIGIPDNILRKEGSLTDDEFRVMKTHTTIGYEAIKNAEKLCGQPMKFLIVAKEIAYSHHERWDGEGYPLGLAGEQIPLSARLMAIADVYDALISKRVYKPAFSHSDAVNIIVSGKGTQFDPTIIDAFAEITDELDAIAQEGTVANSRW</sequence>
<proteinExistence type="predicted"/>
<dbReference type="PROSITE" id="PS50110">
    <property type="entry name" value="RESPONSE_REGULATORY"/>
    <property type="match status" value="1"/>
</dbReference>
<organism evidence="5 6">
    <name type="scientific">Cronobacter sakazakii</name>
    <name type="common">Enterobacter sakazakii</name>
    <dbReference type="NCBI Taxonomy" id="28141"/>
    <lineage>
        <taxon>Bacteria</taxon>
        <taxon>Pseudomonadati</taxon>
        <taxon>Pseudomonadota</taxon>
        <taxon>Gammaproteobacteria</taxon>
        <taxon>Enterobacterales</taxon>
        <taxon>Enterobacteriaceae</taxon>
        <taxon>Cronobacter</taxon>
    </lineage>
</organism>
<dbReference type="Pfam" id="PF13487">
    <property type="entry name" value="HD_5"/>
    <property type="match status" value="1"/>
</dbReference>
<gene>
    <name evidence="5" type="ORF">HRR37_21365</name>
</gene>
<feature type="modified residue" description="4-aspartylphosphate" evidence="1">
    <location>
        <position position="58"/>
    </location>
</feature>
<dbReference type="SMART" id="SM00448">
    <property type="entry name" value="REC"/>
    <property type="match status" value="1"/>
</dbReference>
<keyword evidence="5" id="KW-0614">Plasmid</keyword>
<feature type="domain" description="HD-GYP" evidence="4">
    <location>
        <begin position="159"/>
        <end position="370"/>
    </location>
</feature>
<dbReference type="PROSITE" id="PS51832">
    <property type="entry name" value="HD_GYP"/>
    <property type="match status" value="1"/>
</dbReference>
<dbReference type="Proteomes" id="UP000548673">
    <property type="component" value="Unassembled WGS sequence"/>
</dbReference>
<dbReference type="Pfam" id="PF00072">
    <property type="entry name" value="Response_reg"/>
    <property type="match status" value="1"/>
</dbReference>
<dbReference type="PANTHER" id="PTHR45228">
    <property type="entry name" value="CYCLIC DI-GMP PHOSPHODIESTERASE TM_0186-RELATED"/>
    <property type="match status" value="1"/>
</dbReference>
<feature type="domain" description="Response regulatory" evidence="3">
    <location>
        <begin position="10"/>
        <end position="125"/>
    </location>
</feature>
<geneLocation type="plasmid" evidence="5">
    <name>pMCR10_145005</name>
</geneLocation>
<dbReference type="EMBL" id="JABTXY010000030">
    <property type="protein sequence ID" value="NYV44838.1"/>
    <property type="molecule type" value="Genomic_DNA"/>
</dbReference>
<dbReference type="GO" id="GO:0000160">
    <property type="term" value="P:phosphorelay signal transduction system"/>
    <property type="evidence" value="ECO:0007669"/>
    <property type="project" value="InterPro"/>
</dbReference>
<dbReference type="Gene3D" id="3.40.50.2300">
    <property type="match status" value="1"/>
</dbReference>
<dbReference type="InterPro" id="IPR003607">
    <property type="entry name" value="HD/PDEase_dom"/>
</dbReference>
<reference evidence="5 6" key="1">
    <citation type="submission" date="2020-05" db="EMBL/GenBank/DDBJ databases">
        <title>The draft genome of Cronobacter sakazakii strain 145005.</title>
        <authorList>
            <person name="Yang J."/>
            <person name="Liu L."/>
            <person name="Feng Y."/>
            <person name="Zong Z."/>
        </authorList>
    </citation>
    <scope>NUCLEOTIDE SEQUENCE [LARGE SCALE GENOMIC DNA]</scope>
    <source>
        <strain evidence="5 6">145005</strain>
        <plasmid evidence="5">pMCR10_145005</plasmid>
    </source>
</reference>
<dbReference type="InterPro" id="IPR037522">
    <property type="entry name" value="HD_GYP_dom"/>
</dbReference>
<dbReference type="InterPro" id="IPR052020">
    <property type="entry name" value="Cyclic_di-GMP/3'3'-cGAMP_PDE"/>
</dbReference>
<name>A0A853HGZ4_CROSK</name>
<evidence type="ECO:0000259" key="3">
    <source>
        <dbReference type="PROSITE" id="PS50110"/>
    </source>
</evidence>
<dbReference type="PANTHER" id="PTHR45228:SF5">
    <property type="entry name" value="CYCLIC DI-GMP PHOSPHODIESTERASE VC_1348-RELATED"/>
    <property type="match status" value="1"/>
</dbReference>
<accession>A0A853HGZ4</accession>
<dbReference type="RefSeq" id="WP_180208709.1">
    <property type="nucleotide sequence ID" value="NZ_JABTXY010000030.1"/>
</dbReference>
<dbReference type="InterPro" id="IPR001789">
    <property type="entry name" value="Sig_transdc_resp-reg_receiver"/>
</dbReference>
<dbReference type="InterPro" id="IPR011006">
    <property type="entry name" value="CheY-like_superfamily"/>
</dbReference>
<dbReference type="SUPFAM" id="SSF109604">
    <property type="entry name" value="HD-domain/PDEase-like"/>
    <property type="match status" value="1"/>
</dbReference>
<dbReference type="GO" id="GO:0008081">
    <property type="term" value="F:phosphoric diester hydrolase activity"/>
    <property type="evidence" value="ECO:0007669"/>
    <property type="project" value="UniProtKB-ARBA"/>
</dbReference>
<dbReference type="Gene3D" id="1.10.3210.10">
    <property type="entry name" value="Hypothetical protein af1432"/>
    <property type="match status" value="1"/>
</dbReference>
<evidence type="ECO:0000256" key="2">
    <source>
        <dbReference type="SAM" id="Coils"/>
    </source>
</evidence>
<dbReference type="SMART" id="SM00471">
    <property type="entry name" value="HDc"/>
    <property type="match status" value="1"/>
</dbReference>
<keyword evidence="2" id="KW-0175">Coiled coil</keyword>
<protein>
    <submittedName>
        <fullName evidence="5">Two-component system response regulator</fullName>
    </submittedName>
</protein>